<reference evidence="1 2" key="1">
    <citation type="submission" date="2019-01" db="EMBL/GenBank/DDBJ databases">
        <title>Novel species of Cellulomonas.</title>
        <authorList>
            <person name="Liu Q."/>
            <person name="Xin Y.-H."/>
        </authorList>
    </citation>
    <scope>NUCLEOTIDE SEQUENCE [LARGE SCALE GENOMIC DNA]</scope>
    <source>
        <strain evidence="1 2">HLT2-17</strain>
    </source>
</reference>
<proteinExistence type="predicted"/>
<comment type="caution">
    <text evidence="1">The sequence shown here is derived from an EMBL/GenBank/DDBJ whole genome shotgun (WGS) entry which is preliminary data.</text>
</comment>
<dbReference type="RefSeq" id="WP_130103570.1">
    <property type="nucleotide sequence ID" value="NZ_SDWW01000042.1"/>
</dbReference>
<accession>A0A4V1ZGX8</accession>
<protein>
    <submittedName>
        <fullName evidence="1">Uncharacterized protein</fullName>
    </submittedName>
</protein>
<evidence type="ECO:0000313" key="1">
    <source>
        <dbReference type="EMBL" id="RYV50094.1"/>
    </source>
</evidence>
<keyword evidence="2" id="KW-1185">Reference proteome</keyword>
<dbReference type="OrthoDB" id="4825031at2"/>
<sequence length="285" mass="29697">MTDQTAASRARGQMPSAQGLVEVYLGQLEGAESTVRQRRWALRDLLAFVAEQGEPAHLTGRMLLDPELLTAWVTRAANDPDAPASQAGLRARAGAARALDGFARAQNLLGPDVHAPAPLTLAAPPGPAKTDRSAARHLLTVAAGAAPWPVHPGVWARFAAHAHLAAVTGSGEGALAALTVHDLTATGSLPGVELDDRARLTVARWVGVRTALVADLQGSDPGALWLRVHPSTNPRTGKIAPAGLAITARGLRMAFTHMVAAAAAVDDRVATVRPRDLRALGREPV</sequence>
<name>A0A4V1ZGX8_9MICO</name>
<gene>
    <name evidence="1" type="ORF">EUA98_15340</name>
</gene>
<dbReference type="EMBL" id="SDWW01000042">
    <property type="protein sequence ID" value="RYV50094.1"/>
    <property type="molecule type" value="Genomic_DNA"/>
</dbReference>
<dbReference type="AlphaFoldDB" id="A0A4V1ZGX8"/>
<organism evidence="1 2">
    <name type="scientific">Pengzhenrongella frigida</name>
    <dbReference type="NCBI Taxonomy" id="1259133"/>
    <lineage>
        <taxon>Bacteria</taxon>
        <taxon>Bacillati</taxon>
        <taxon>Actinomycetota</taxon>
        <taxon>Actinomycetes</taxon>
        <taxon>Micrococcales</taxon>
        <taxon>Pengzhenrongella</taxon>
    </lineage>
</organism>
<evidence type="ECO:0000313" key="2">
    <source>
        <dbReference type="Proteomes" id="UP000293764"/>
    </source>
</evidence>
<dbReference type="Proteomes" id="UP000293764">
    <property type="component" value="Unassembled WGS sequence"/>
</dbReference>